<evidence type="ECO:0000313" key="2">
    <source>
        <dbReference type="Proteomes" id="UP000694865"/>
    </source>
</evidence>
<dbReference type="SUPFAM" id="SSF82199">
    <property type="entry name" value="SET domain"/>
    <property type="match status" value="1"/>
</dbReference>
<proteinExistence type="predicted"/>
<name>A0ABM0GJJ0_SACKO</name>
<protein>
    <submittedName>
        <fullName evidence="3">SET domain-containing protein 9-like</fullName>
    </submittedName>
</protein>
<keyword evidence="2" id="KW-1185">Reference proteome</keyword>
<dbReference type="InterPro" id="IPR046341">
    <property type="entry name" value="SET_dom_sf"/>
</dbReference>
<dbReference type="InterPro" id="IPR001214">
    <property type="entry name" value="SET_dom"/>
</dbReference>
<evidence type="ECO:0000259" key="1">
    <source>
        <dbReference type="PROSITE" id="PS50280"/>
    </source>
</evidence>
<gene>
    <name evidence="3" type="primary">LOC100373154</name>
</gene>
<dbReference type="PROSITE" id="PS50280">
    <property type="entry name" value="SET"/>
    <property type="match status" value="1"/>
</dbReference>
<dbReference type="InterPro" id="IPR040415">
    <property type="entry name" value="SETD9"/>
</dbReference>
<evidence type="ECO:0000313" key="3">
    <source>
        <dbReference type="RefSeq" id="XP_002731242.1"/>
    </source>
</evidence>
<accession>A0ABM0GJJ0</accession>
<organism evidence="2 3">
    <name type="scientific">Saccoglossus kowalevskii</name>
    <name type="common">Acorn worm</name>
    <dbReference type="NCBI Taxonomy" id="10224"/>
    <lineage>
        <taxon>Eukaryota</taxon>
        <taxon>Metazoa</taxon>
        <taxon>Hemichordata</taxon>
        <taxon>Enteropneusta</taxon>
        <taxon>Harrimaniidae</taxon>
        <taxon>Saccoglossus</taxon>
    </lineage>
</organism>
<dbReference type="RefSeq" id="XP_002731242.1">
    <property type="nucleotide sequence ID" value="XM_002731196.2"/>
</dbReference>
<reference evidence="3" key="1">
    <citation type="submission" date="2025-08" db="UniProtKB">
        <authorList>
            <consortium name="RefSeq"/>
        </authorList>
    </citation>
    <scope>IDENTIFICATION</scope>
    <source>
        <tissue evidence="3">Testes</tissue>
    </source>
</reference>
<dbReference type="PANTHER" id="PTHR33524">
    <property type="entry name" value="C5ORF35"/>
    <property type="match status" value="1"/>
</dbReference>
<dbReference type="GeneID" id="100373154"/>
<dbReference type="Gene3D" id="2.170.270.10">
    <property type="entry name" value="SET domain"/>
    <property type="match status" value="1"/>
</dbReference>
<dbReference type="PANTHER" id="PTHR33524:SF2">
    <property type="entry name" value="SET DOMAIN-CONTAINING PROTEIN 9"/>
    <property type="match status" value="1"/>
</dbReference>
<dbReference type="CDD" id="cd10537">
    <property type="entry name" value="SET_SETD9"/>
    <property type="match status" value="1"/>
</dbReference>
<feature type="domain" description="SET" evidence="1">
    <location>
        <begin position="81"/>
        <end position="257"/>
    </location>
</feature>
<sequence>MFHTLIKNLSARWKSYRYRFVPWIALNFKNRTIRGVPKGSEDKVISDKQVEDTLKTLFTKINGVSSKPEIVLGVMRDVLGFTVEKAKSQVGGTGVYVTNGAVPKGTVLAMYPGTVYFTYEPILLQSIGNPFIFRCLDGLLIDGNDKSISKLIYRSCSKRERSGPYMTSDMSWLSSDGLLNPLALGQYVNNQSKKFPANVVYQEYDVTDDFPLHLMKYIPNIRYSSTHHNTETRFIRTVILVSTRDIKAGEEIFSTYFTMVY</sequence>
<dbReference type="Proteomes" id="UP000694865">
    <property type="component" value="Unplaced"/>
</dbReference>